<dbReference type="SUPFAM" id="SSF52374">
    <property type="entry name" value="Nucleotidylyl transferase"/>
    <property type="match status" value="1"/>
</dbReference>
<dbReference type="PANTHER" id="PTHR11956:SF11">
    <property type="entry name" value="ARGININE--TRNA LIGASE, MITOCHONDRIAL-RELATED"/>
    <property type="match status" value="1"/>
</dbReference>
<dbReference type="Pfam" id="PF05746">
    <property type="entry name" value="DALR_1"/>
    <property type="match status" value="1"/>
</dbReference>
<dbReference type="InterPro" id="IPR035684">
    <property type="entry name" value="ArgRS_core"/>
</dbReference>
<dbReference type="InterPro" id="IPR009080">
    <property type="entry name" value="tRNAsynth_Ia_anticodon-bd"/>
</dbReference>
<dbReference type="InterPro" id="IPR008909">
    <property type="entry name" value="DALR_anticod-bd"/>
</dbReference>
<dbReference type="GO" id="GO:0005524">
    <property type="term" value="F:ATP binding"/>
    <property type="evidence" value="ECO:0007669"/>
    <property type="project" value="UniProtKB-KW"/>
</dbReference>
<evidence type="ECO:0000256" key="1">
    <source>
        <dbReference type="ARBA" id="ARBA00005594"/>
    </source>
</evidence>
<feature type="domain" description="DALR anticodon binding" evidence="9">
    <location>
        <begin position="148"/>
        <end position="258"/>
    </location>
</feature>
<dbReference type="InterPro" id="IPR014729">
    <property type="entry name" value="Rossmann-like_a/b/a_fold"/>
</dbReference>
<evidence type="ECO:0000256" key="5">
    <source>
        <dbReference type="ARBA" id="ARBA00022840"/>
    </source>
</evidence>
<protein>
    <recommendedName>
        <fullName evidence="2">arginine--tRNA ligase</fullName>
        <ecNumber evidence="2">6.1.1.19</ecNumber>
    </recommendedName>
</protein>
<dbReference type="InterPro" id="IPR001278">
    <property type="entry name" value="Arg-tRNA-ligase"/>
</dbReference>
<keyword evidence="6" id="KW-0648">Protein biosynthesis</keyword>
<evidence type="ECO:0000256" key="8">
    <source>
        <dbReference type="ARBA" id="ARBA00049339"/>
    </source>
</evidence>
<evidence type="ECO:0000256" key="4">
    <source>
        <dbReference type="ARBA" id="ARBA00022741"/>
    </source>
</evidence>
<keyword evidence="5" id="KW-0067">ATP-binding</keyword>
<dbReference type="GO" id="GO:0006420">
    <property type="term" value="P:arginyl-tRNA aminoacylation"/>
    <property type="evidence" value="ECO:0007669"/>
    <property type="project" value="InterPro"/>
</dbReference>
<dbReference type="PANTHER" id="PTHR11956">
    <property type="entry name" value="ARGINYL-TRNA SYNTHETASE"/>
    <property type="match status" value="1"/>
</dbReference>
<dbReference type="EMBL" id="BARS01015020">
    <property type="protein sequence ID" value="GAF86612.1"/>
    <property type="molecule type" value="Genomic_DNA"/>
</dbReference>
<evidence type="ECO:0000256" key="3">
    <source>
        <dbReference type="ARBA" id="ARBA00022598"/>
    </source>
</evidence>
<dbReference type="SUPFAM" id="SSF47323">
    <property type="entry name" value="Anticodon-binding domain of a subclass of class I aminoacyl-tRNA synthetases"/>
    <property type="match status" value="1"/>
</dbReference>
<proteinExistence type="inferred from homology"/>
<sequence length="258" mass="30163">LYATRDIAAAIARYKKYQFEKMIYEVGQEQALHFKQIFKVLELMDYKWAKNCIHAEHGLYLDKDGKKFSTRKGKTILIQDILDETISLAKKEIKKRFPSITQRKLEERALKITIAAIFYGDLKNNRFNDIVFDIKKFISFEGDTGPYVQYSYARASSILKKTKNKDKFKVYNLEQKELELVKKLSQFPDIVLNAYKNLSPSVIANYSYQLAKIFNEFYHTCPVIGSKQEAFRLALIEAFRQILKNSLHLLGIDVIEEM</sequence>
<dbReference type="Gene3D" id="3.40.50.620">
    <property type="entry name" value="HUPs"/>
    <property type="match status" value="1"/>
</dbReference>
<evidence type="ECO:0000259" key="9">
    <source>
        <dbReference type="SMART" id="SM00836"/>
    </source>
</evidence>
<dbReference type="GO" id="GO:0032543">
    <property type="term" value="P:mitochondrial translation"/>
    <property type="evidence" value="ECO:0007669"/>
    <property type="project" value="TreeGrafter"/>
</dbReference>
<reference evidence="10" key="1">
    <citation type="journal article" date="2014" name="Front. Microbiol.">
        <title>High frequency of phylogenetically diverse reductive dehalogenase-homologous genes in deep subseafloor sedimentary metagenomes.</title>
        <authorList>
            <person name="Kawai M."/>
            <person name="Futagami T."/>
            <person name="Toyoda A."/>
            <person name="Takaki Y."/>
            <person name="Nishi S."/>
            <person name="Hori S."/>
            <person name="Arai W."/>
            <person name="Tsubouchi T."/>
            <person name="Morono Y."/>
            <person name="Uchiyama I."/>
            <person name="Ito T."/>
            <person name="Fujiyama A."/>
            <person name="Inagaki F."/>
            <person name="Takami H."/>
        </authorList>
    </citation>
    <scope>NUCLEOTIDE SEQUENCE</scope>
    <source>
        <strain evidence="10">Expedition CK06-06</strain>
    </source>
</reference>
<evidence type="ECO:0000256" key="7">
    <source>
        <dbReference type="ARBA" id="ARBA00023146"/>
    </source>
</evidence>
<dbReference type="EC" id="6.1.1.19" evidence="2"/>
<evidence type="ECO:0000256" key="2">
    <source>
        <dbReference type="ARBA" id="ARBA00012837"/>
    </source>
</evidence>
<organism evidence="10">
    <name type="scientific">marine sediment metagenome</name>
    <dbReference type="NCBI Taxonomy" id="412755"/>
    <lineage>
        <taxon>unclassified sequences</taxon>
        <taxon>metagenomes</taxon>
        <taxon>ecological metagenomes</taxon>
    </lineage>
</organism>
<comment type="caution">
    <text evidence="10">The sequence shown here is derived from an EMBL/GenBank/DDBJ whole genome shotgun (WGS) entry which is preliminary data.</text>
</comment>
<keyword evidence="3" id="KW-0436">Ligase</keyword>
<dbReference type="Pfam" id="PF00750">
    <property type="entry name" value="tRNA-synt_1d"/>
    <property type="match status" value="1"/>
</dbReference>
<dbReference type="SMART" id="SM00836">
    <property type="entry name" value="DALR_1"/>
    <property type="match status" value="1"/>
</dbReference>
<evidence type="ECO:0000256" key="6">
    <source>
        <dbReference type="ARBA" id="ARBA00022917"/>
    </source>
</evidence>
<comment type="catalytic activity">
    <reaction evidence="8">
        <text>tRNA(Arg) + L-arginine + ATP = L-arginyl-tRNA(Arg) + AMP + diphosphate</text>
        <dbReference type="Rhea" id="RHEA:20301"/>
        <dbReference type="Rhea" id="RHEA-COMP:9658"/>
        <dbReference type="Rhea" id="RHEA-COMP:9673"/>
        <dbReference type="ChEBI" id="CHEBI:30616"/>
        <dbReference type="ChEBI" id="CHEBI:32682"/>
        <dbReference type="ChEBI" id="CHEBI:33019"/>
        <dbReference type="ChEBI" id="CHEBI:78442"/>
        <dbReference type="ChEBI" id="CHEBI:78513"/>
        <dbReference type="ChEBI" id="CHEBI:456215"/>
        <dbReference type="EC" id="6.1.1.19"/>
    </reaction>
</comment>
<dbReference type="GO" id="GO:0005739">
    <property type="term" value="C:mitochondrion"/>
    <property type="evidence" value="ECO:0007669"/>
    <property type="project" value="TreeGrafter"/>
</dbReference>
<dbReference type="GO" id="GO:0004814">
    <property type="term" value="F:arginine-tRNA ligase activity"/>
    <property type="evidence" value="ECO:0007669"/>
    <property type="project" value="UniProtKB-EC"/>
</dbReference>
<keyword evidence="4" id="KW-0547">Nucleotide-binding</keyword>
<gene>
    <name evidence="10" type="ORF">S01H1_24937</name>
</gene>
<feature type="non-terminal residue" evidence="10">
    <location>
        <position position="1"/>
    </location>
</feature>
<accession>X0TEK9</accession>
<evidence type="ECO:0000313" key="10">
    <source>
        <dbReference type="EMBL" id="GAF86612.1"/>
    </source>
</evidence>
<dbReference type="Gene3D" id="1.10.730.10">
    <property type="entry name" value="Isoleucyl-tRNA Synthetase, Domain 1"/>
    <property type="match status" value="1"/>
</dbReference>
<name>X0TEK9_9ZZZZ</name>
<dbReference type="AlphaFoldDB" id="X0TEK9"/>
<keyword evidence="7" id="KW-0030">Aminoacyl-tRNA synthetase</keyword>
<dbReference type="FunFam" id="1.10.730.10:FF:000006">
    <property type="entry name" value="Arginyl-tRNA synthetase 2, mitochondrial"/>
    <property type="match status" value="1"/>
</dbReference>
<comment type="similarity">
    <text evidence="1">Belongs to the class-I aminoacyl-tRNA synthetase family.</text>
</comment>